<reference evidence="1 2" key="1">
    <citation type="journal article" date="2024" name="Nat. Commun.">
        <title>Phylogenomics reveals the evolutionary origins of lichenization in chlorophyte algae.</title>
        <authorList>
            <person name="Puginier C."/>
            <person name="Libourel C."/>
            <person name="Otte J."/>
            <person name="Skaloud P."/>
            <person name="Haon M."/>
            <person name="Grisel S."/>
            <person name="Petersen M."/>
            <person name="Berrin J.G."/>
            <person name="Delaux P.M."/>
            <person name="Dal Grande F."/>
            <person name="Keller J."/>
        </authorList>
    </citation>
    <scope>NUCLEOTIDE SEQUENCE [LARGE SCALE GENOMIC DNA]</scope>
    <source>
        <strain evidence="1 2">SAG 2145</strain>
    </source>
</reference>
<accession>A0AAW1SI05</accession>
<name>A0AAW1SI05_9CHLO</name>
<dbReference type="Proteomes" id="UP001438707">
    <property type="component" value="Unassembled WGS sequence"/>
</dbReference>
<evidence type="ECO:0000313" key="2">
    <source>
        <dbReference type="Proteomes" id="UP001438707"/>
    </source>
</evidence>
<dbReference type="AlphaFoldDB" id="A0AAW1SI05"/>
<proteinExistence type="predicted"/>
<dbReference type="EMBL" id="JALJOS010000001">
    <property type="protein sequence ID" value="KAK9845118.1"/>
    <property type="molecule type" value="Genomic_DNA"/>
</dbReference>
<gene>
    <name evidence="1" type="ORF">WJX74_010774</name>
</gene>
<keyword evidence="2" id="KW-1185">Reference proteome</keyword>
<protein>
    <submittedName>
        <fullName evidence="1">Uncharacterized protein</fullName>
    </submittedName>
</protein>
<comment type="caution">
    <text evidence="1">The sequence shown here is derived from an EMBL/GenBank/DDBJ whole genome shotgun (WGS) entry which is preliminary data.</text>
</comment>
<organism evidence="1 2">
    <name type="scientific">Apatococcus lobatus</name>
    <dbReference type="NCBI Taxonomy" id="904363"/>
    <lineage>
        <taxon>Eukaryota</taxon>
        <taxon>Viridiplantae</taxon>
        <taxon>Chlorophyta</taxon>
        <taxon>core chlorophytes</taxon>
        <taxon>Trebouxiophyceae</taxon>
        <taxon>Chlorellales</taxon>
        <taxon>Chlorellaceae</taxon>
        <taxon>Apatococcus</taxon>
    </lineage>
</organism>
<evidence type="ECO:0000313" key="1">
    <source>
        <dbReference type="EMBL" id="KAK9845118.1"/>
    </source>
</evidence>
<sequence>MTNLGIMSSSSFRPTILVVHKDGRRRIENDREIFEELRQRFKAEAAIEYYDARHFSYEQLKPKVLRMARTSVLITPAGGLAQQLLFLPAGATAIMPDVLHNDLQSLPLDPGEYAHVEYVNVLRLPVTHKSYARTTDRPQCESTGTEGLALRDCNVWLEDLEPLFDMVEQGLHAWRIDHEA</sequence>